<dbReference type="InterPro" id="IPR009001">
    <property type="entry name" value="Transl_elong_EF1A/Init_IF2_C"/>
</dbReference>
<feature type="domain" description="GTP-eEF1A C-terminal" evidence="3">
    <location>
        <begin position="349"/>
        <end position="438"/>
    </location>
</feature>
<evidence type="ECO:0000256" key="2">
    <source>
        <dbReference type="ARBA" id="ARBA00023134"/>
    </source>
</evidence>
<evidence type="ECO:0000259" key="3">
    <source>
        <dbReference type="Pfam" id="PF22594"/>
    </source>
</evidence>
<evidence type="ECO:0000313" key="5">
    <source>
        <dbReference type="Proteomes" id="UP001295684"/>
    </source>
</evidence>
<dbReference type="SUPFAM" id="SSF50465">
    <property type="entry name" value="EF-Tu/eEF-1alpha/eIF2-gamma C-terminal domain"/>
    <property type="match status" value="1"/>
</dbReference>
<dbReference type="Pfam" id="PF22594">
    <property type="entry name" value="GTP-eEF1A_C"/>
    <property type="match status" value="1"/>
</dbReference>
<dbReference type="SUPFAM" id="SSF50447">
    <property type="entry name" value="Translation proteins"/>
    <property type="match status" value="1"/>
</dbReference>
<accession>A0AAD1UMI0</accession>
<dbReference type="InterPro" id="IPR050100">
    <property type="entry name" value="TRAFAC_GTPase_members"/>
</dbReference>
<dbReference type="InterPro" id="IPR009000">
    <property type="entry name" value="Transl_B-barrel_sf"/>
</dbReference>
<dbReference type="EMBL" id="CAMPGE010011215">
    <property type="protein sequence ID" value="CAI2370053.1"/>
    <property type="molecule type" value="Genomic_DNA"/>
</dbReference>
<keyword evidence="1" id="KW-0547">Nucleotide-binding</keyword>
<dbReference type="Gene3D" id="3.40.50.300">
    <property type="entry name" value="P-loop containing nucleotide triphosphate hydrolases"/>
    <property type="match status" value="1"/>
</dbReference>
<proteinExistence type="predicted"/>
<reference evidence="4" key="1">
    <citation type="submission" date="2023-07" db="EMBL/GenBank/DDBJ databases">
        <authorList>
            <consortium name="AG Swart"/>
            <person name="Singh M."/>
            <person name="Singh A."/>
            <person name="Seah K."/>
            <person name="Emmerich C."/>
        </authorList>
    </citation>
    <scope>NUCLEOTIDE SEQUENCE</scope>
    <source>
        <strain evidence="4">DP1</strain>
    </source>
</reference>
<comment type="caution">
    <text evidence="4">The sequence shown here is derived from an EMBL/GenBank/DDBJ whole genome shotgun (WGS) entry which is preliminary data.</text>
</comment>
<dbReference type="PANTHER" id="PTHR23115">
    <property type="entry name" value="TRANSLATION FACTOR"/>
    <property type="match status" value="1"/>
</dbReference>
<dbReference type="Gene3D" id="2.40.30.10">
    <property type="entry name" value="Translation factors"/>
    <property type="match status" value="2"/>
</dbReference>
<protein>
    <recommendedName>
        <fullName evidence="3">GTP-eEF1A C-terminal domain-containing protein</fullName>
    </recommendedName>
</protein>
<evidence type="ECO:0000256" key="1">
    <source>
        <dbReference type="ARBA" id="ARBA00022741"/>
    </source>
</evidence>
<sequence length="442" mass="49565">MYHSQDKSNKTIKKLSVLLTSDQDFCNYSHSSIEAIGGHLAYHLTEASEELKEQCLKESEEIGDPKYQYPIFFDRLIHSRAKDIKGVITLKLPDSDCTLVPSNCSNIKEGDFFKKLSFVDSAIVTFSAMNKALHEELAEQNDYKDLFCNMFTFGIKEVIIAVDNMDMVDYDEEQFESIKRTISNILPKIGYRLNKVNFIPISSTTEDNICENSSNMQWYQGPLLCTAVNQLAQARTLYHPFKFLCSEAYREEKKTTLFEGKVIEGSITAGSNIYGIKLPKTKVLEIFKFGESISEAKAGDFVTLNVGKKSLKEIKSEHILTDVPVPPPSSFDAHCIFIKIINGTAEDLDNKDYITVGYQCRLSIGGTQTCCVVSEIISKLDKRTGRVLEENPEKIYSGDAAIFKITPCKPIICYSFIESAKLGRLLVGNQESLAVGIVKSIE</sequence>
<evidence type="ECO:0000313" key="4">
    <source>
        <dbReference type="EMBL" id="CAI2370053.1"/>
    </source>
</evidence>
<dbReference type="InterPro" id="IPR054696">
    <property type="entry name" value="GTP-eEF1A_C"/>
</dbReference>
<dbReference type="SUPFAM" id="SSF52540">
    <property type="entry name" value="P-loop containing nucleoside triphosphate hydrolases"/>
    <property type="match status" value="1"/>
</dbReference>
<dbReference type="AlphaFoldDB" id="A0AAD1UMI0"/>
<keyword evidence="2" id="KW-0342">GTP-binding</keyword>
<name>A0AAD1UMI0_EUPCR</name>
<dbReference type="InterPro" id="IPR027417">
    <property type="entry name" value="P-loop_NTPase"/>
</dbReference>
<dbReference type="GO" id="GO:0005525">
    <property type="term" value="F:GTP binding"/>
    <property type="evidence" value="ECO:0007669"/>
    <property type="project" value="UniProtKB-KW"/>
</dbReference>
<organism evidence="4 5">
    <name type="scientific">Euplotes crassus</name>
    <dbReference type="NCBI Taxonomy" id="5936"/>
    <lineage>
        <taxon>Eukaryota</taxon>
        <taxon>Sar</taxon>
        <taxon>Alveolata</taxon>
        <taxon>Ciliophora</taxon>
        <taxon>Intramacronucleata</taxon>
        <taxon>Spirotrichea</taxon>
        <taxon>Hypotrichia</taxon>
        <taxon>Euplotida</taxon>
        <taxon>Euplotidae</taxon>
        <taxon>Moneuplotes</taxon>
    </lineage>
</organism>
<dbReference type="Proteomes" id="UP001295684">
    <property type="component" value="Unassembled WGS sequence"/>
</dbReference>
<keyword evidence="5" id="KW-1185">Reference proteome</keyword>
<gene>
    <name evidence="4" type="ORF">ECRASSUSDP1_LOCUS11361</name>
</gene>